<accession>A0A8H7B896</accession>
<evidence type="ECO:0000313" key="4">
    <source>
        <dbReference type="Proteomes" id="UP000596902"/>
    </source>
</evidence>
<dbReference type="RefSeq" id="XP_038784881.1">
    <property type="nucleotide sequence ID" value="XM_038932393.1"/>
</dbReference>
<dbReference type="Pfam" id="PF01042">
    <property type="entry name" value="Ribonuc_L-PSP"/>
    <property type="match status" value="1"/>
</dbReference>
<dbReference type="PANTHER" id="PTHR10622:SF11">
    <property type="entry name" value="HET-DOMAIN-CONTAINING PROTEIN"/>
    <property type="match status" value="1"/>
</dbReference>
<evidence type="ECO:0000313" key="3">
    <source>
        <dbReference type="EMBL" id="KAF7674586.1"/>
    </source>
</evidence>
<evidence type="ECO:0000256" key="1">
    <source>
        <dbReference type="ARBA" id="ARBA00010552"/>
    </source>
</evidence>
<feature type="domain" description="Heterokaryon incompatibility" evidence="2">
    <location>
        <begin position="156"/>
        <end position="244"/>
    </location>
</feature>
<dbReference type="Gene3D" id="3.30.1330.40">
    <property type="entry name" value="RutC-like"/>
    <property type="match status" value="1"/>
</dbReference>
<name>A0A8H7B896_9PLEO</name>
<keyword evidence="4" id="KW-1185">Reference proteome</keyword>
<dbReference type="CDD" id="cd00448">
    <property type="entry name" value="YjgF_YER057c_UK114_family"/>
    <property type="match status" value="1"/>
</dbReference>
<dbReference type="GO" id="GO:0005739">
    <property type="term" value="C:mitochondrion"/>
    <property type="evidence" value="ECO:0007669"/>
    <property type="project" value="UniProtKB-ARBA"/>
</dbReference>
<dbReference type="NCBIfam" id="TIGR00004">
    <property type="entry name" value="Rid family detoxifying hydrolase"/>
    <property type="match status" value="1"/>
</dbReference>
<dbReference type="FunFam" id="3.30.1330.40:FF:000001">
    <property type="entry name" value="L-PSP family endoribonuclease"/>
    <property type="match status" value="1"/>
</dbReference>
<dbReference type="InterPro" id="IPR006175">
    <property type="entry name" value="YjgF/YER057c/UK114"/>
</dbReference>
<reference evidence="3" key="2">
    <citation type="submission" date="2020-08" db="EMBL/GenBank/DDBJ databases">
        <title>Draft Genome Sequence of Cumin Blight Pathogen Alternaria burnsii.</title>
        <authorList>
            <person name="Feng Z."/>
        </authorList>
    </citation>
    <scope>NUCLEOTIDE SEQUENCE</scope>
    <source>
        <strain evidence="3">CBS107.38</strain>
    </source>
</reference>
<organism evidence="3 4">
    <name type="scientific">Alternaria burnsii</name>
    <dbReference type="NCBI Taxonomy" id="1187904"/>
    <lineage>
        <taxon>Eukaryota</taxon>
        <taxon>Fungi</taxon>
        <taxon>Dikarya</taxon>
        <taxon>Ascomycota</taxon>
        <taxon>Pezizomycotina</taxon>
        <taxon>Dothideomycetes</taxon>
        <taxon>Pleosporomycetidae</taxon>
        <taxon>Pleosporales</taxon>
        <taxon>Pleosporineae</taxon>
        <taxon>Pleosporaceae</taxon>
        <taxon>Alternaria</taxon>
        <taxon>Alternaria sect. Alternaria</taxon>
    </lineage>
</organism>
<dbReference type="InterPro" id="IPR010730">
    <property type="entry name" value="HET"/>
</dbReference>
<dbReference type="GeneID" id="62205571"/>
<dbReference type="EMBL" id="JAAABM010000010">
    <property type="protein sequence ID" value="KAF7674586.1"/>
    <property type="molecule type" value="Genomic_DNA"/>
</dbReference>
<comment type="similarity">
    <text evidence="1">Belongs to the RutC family.</text>
</comment>
<gene>
    <name evidence="3" type="ORF">GT037_007346</name>
</gene>
<reference evidence="3" key="1">
    <citation type="submission" date="2020-01" db="EMBL/GenBank/DDBJ databases">
        <authorList>
            <person name="Feng Z.H.Z."/>
        </authorList>
    </citation>
    <scope>NUCLEOTIDE SEQUENCE</scope>
    <source>
        <strain evidence="3">CBS107.38</strain>
    </source>
</reference>
<sequence>MSDIKKVHTANACPPAGPYTQAIVAGPNVFVSGQIPADTKGNLIEGSIADKTKMCCENIKGILTEAGVAMDRIVKVNVFLDDMANFAEMNGMYEQYFSHKPARSCVAVKQLPKGVPVEIECIAYTALNTGAHMRLLQATSDNDFSLVEYFDDIPPYAILSHTWGADHEEVTFKDIYKGKGKGKAKPGYEKLRFCAAQAARDGLKFFWVDTCCIDKGSSAELSEAINSMYAWYKGSTKCYVYLSDVPCRILDITRQEILVDTFLSSRWFTRGWTFQELLAPETLVFFAADGSELGDKANFLEDIARQTHIPIDVLQDSNDAANYNVEKRTDWTMHRRTKREEDAAYCLLGFFGVQMPLIYGEGRARAFARLQTEIKRHKFQQNLLAVVSFMKFLYDGV</sequence>
<dbReference type="Pfam" id="PF06985">
    <property type="entry name" value="HET"/>
    <property type="match status" value="1"/>
</dbReference>
<protein>
    <recommendedName>
        <fullName evidence="2">Heterokaryon incompatibility domain-containing protein</fullName>
    </recommendedName>
</protein>
<evidence type="ECO:0000259" key="2">
    <source>
        <dbReference type="Pfam" id="PF06985"/>
    </source>
</evidence>
<dbReference type="PROSITE" id="PS01094">
    <property type="entry name" value="UPF0076"/>
    <property type="match status" value="1"/>
</dbReference>
<dbReference type="PANTHER" id="PTHR10622">
    <property type="entry name" value="HET DOMAIN-CONTAINING PROTEIN"/>
    <property type="match status" value="1"/>
</dbReference>
<dbReference type="AlphaFoldDB" id="A0A8H7B896"/>
<feature type="non-terminal residue" evidence="3">
    <location>
        <position position="1"/>
    </location>
</feature>
<dbReference type="Proteomes" id="UP000596902">
    <property type="component" value="Unassembled WGS sequence"/>
</dbReference>
<dbReference type="InterPro" id="IPR035959">
    <property type="entry name" value="RutC-like_sf"/>
</dbReference>
<dbReference type="InterPro" id="IPR019897">
    <property type="entry name" value="RidA_CS"/>
</dbReference>
<comment type="caution">
    <text evidence="3">The sequence shown here is derived from an EMBL/GenBank/DDBJ whole genome shotgun (WGS) entry which is preliminary data.</text>
</comment>
<proteinExistence type="inferred from homology"/>
<dbReference type="SUPFAM" id="SSF55298">
    <property type="entry name" value="YjgF-like"/>
    <property type="match status" value="1"/>
</dbReference>
<dbReference type="InterPro" id="IPR006056">
    <property type="entry name" value="RidA"/>
</dbReference>